<evidence type="ECO:0000313" key="2">
    <source>
        <dbReference type="Proteomes" id="UP001145742"/>
    </source>
</evidence>
<keyword evidence="2" id="KW-1185">Reference proteome</keyword>
<organism evidence="1 2">
    <name type="scientific">Willisornis vidua</name>
    <name type="common">Xingu scale-backed antbird</name>
    <dbReference type="NCBI Taxonomy" id="1566151"/>
    <lineage>
        <taxon>Eukaryota</taxon>
        <taxon>Metazoa</taxon>
        <taxon>Chordata</taxon>
        <taxon>Craniata</taxon>
        <taxon>Vertebrata</taxon>
        <taxon>Euteleostomi</taxon>
        <taxon>Archelosauria</taxon>
        <taxon>Archosauria</taxon>
        <taxon>Dinosauria</taxon>
        <taxon>Saurischia</taxon>
        <taxon>Theropoda</taxon>
        <taxon>Coelurosauria</taxon>
        <taxon>Aves</taxon>
        <taxon>Neognathae</taxon>
        <taxon>Neoaves</taxon>
        <taxon>Telluraves</taxon>
        <taxon>Australaves</taxon>
        <taxon>Passeriformes</taxon>
        <taxon>Thamnophilidae</taxon>
        <taxon>Willisornis</taxon>
    </lineage>
</organism>
<dbReference type="EMBL" id="WHWB01033848">
    <property type="protein sequence ID" value="KAJ7416213.1"/>
    <property type="molecule type" value="Genomic_DNA"/>
</dbReference>
<dbReference type="Proteomes" id="UP001145742">
    <property type="component" value="Unassembled WGS sequence"/>
</dbReference>
<gene>
    <name evidence="1" type="ORF">WISP_72964</name>
</gene>
<protein>
    <submittedName>
        <fullName evidence="1">Uncharacterized protein</fullName>
    </submittedName>
</protein>
<name>A0ABQ9DBH7_9PASS</name>
<accession>A0ABQ9DBH7</accession>
<comment type="caution">
    <text evidence="1">The sequence shown here is derived from an EMBL/GenBank/DDBJ whole genome shotgun (WGS) entry which is preliminary data.</text>
</comment>
<sequence length="144" mass="16750">MCPTSGGLHLECYVQSWAPHYKGGMELLELVQLRAMKIIKDLEHLSYQERLRYLGVFSLKKSSFIVTILEVLHGMDDPAKALVDWHGSQFHACETLATSNRTRGNGLQQCQGRFTFDMRKNFFTEWVVKHWNGLPREVMEMFKK</sequence>
<proteinExistence type="predicted"/>
<reference evidence="1" key="1">
    <citation type="submission" date="2019-10" db="EMBL/GenBank/DDBJ databases">
        <authorList>
            <person name="Soares A.E.R."/>
            <person name="Aleixo A."/>
            <person name="Schneider P."/>
            <person name="Miyaki C.Y."/>
            <person name="Schneider M.P."/>
            <person name="Mello C."/>
            <person name="Vasconcelos A.T.R."/>
        </authorList>
    </citation>
    <scope>NUCLEOTIDE SEQUENCE</scope>
    <source>
        <tissue evidence="1">Muscle</tissue>
    </source>
</reference>
<evidence type="ECO:0000313" key="1">
    <source>
        <dbReference type="EMBL" id="KAJ7416213.1"/>
    </source>
</evidence>